<keyword evidence="4" id="KW-0411">Iron-sulfur</keyword>
<dbReference type="Pfam" id="PF04879">
    <property type="entry name" value="Molybdop_Fe4S4"/>
    <property type="match status" value="1"/>
</dbReference>
<dbReference type="Gene3D" id="3.40.50.740">
    <property type="match status" value="1"/>
</dbReference>
<evidence type="ECO:0000313" key="6">
    <source>
        <dbReference type="EMBL" id="KFG90307.1"/>
    </source>
</evidence>
<keyword evidence="6" id="KW-0560">Oxidoreductase</keyword>
<proteinExistence type="inferred from homology"/>
<dbReference type="SUPFAM" id="SSF50692">
    <property type="entry name" value="ADC-like"/>
    <property type="match status" value="1"/>
</dbReference>
<dbReference type="PROSITE" id="PS51669">
    <property type="entry name" value="4FE4S_MOW_BIS_MGD"/>
    <property type="match status" value="1"/>
</dbReference>
<protein>
    <submittedName>
        <fullName evidence="6">Formate dehydrogenase</fullName>
        <ecNumber evidence="6">1.2.1.2</ecNumber>
    </submittedName>
</protein>
<dbReference type="PANTHER" id="PTHR43742">
    <property type="entry name" value="TRIMETHYLAMINE-N-OXIDE REDUCTASE"/>
    <property type="match status" value="1"/>
</dbReference>
<feature type="domain" description="4Fe-4S Mo/W bis-MGD-type" evidence="5">
    <location>
        <begin position="4"/>
        <end position="60"/>
    </location>
</feature>
<comment type="caution">
    <text evidence="6">The sequence shown here is derived from an EMBL/GenBank/DDBJ whole genome shotgun (WGS) entry which is preliminary data.</text>
</comment>
<evidence type="ECO:0000256" key="3">
    <source>
        <dbReference type="ARBA" id="ARBA00023004"/>
    </source>
</evidence>
<gene>
    <name evidence="6" type="ORF">BV98_001509</name>
</gene>
<dbReference type="InterPro" id="IPR006656">
    <property type="entry name" value="Mopterin_OxRdtase"/>
</dbReference>
<dbReference type="PATRIC" id="fig|1219045.3.peg.1540"/>
<sequence length="675" mass="72760">MAIPEERLFICRSCVAGCGLIAHIEGGRVLRVSGDRADPVARGYSCAKGRAIPTRHEQAGRLSVPSIRGRETNWEDCLNDIAGGFKRLLAKSGPDSIAHYAGMGLYVDALGWWSLERLFDAIGSAQRYTTYTVDMSSVLRACELVIGFPFLPHWTPEDADTRLAILIGTNPSVSHGHTIGFANPTARLRDFRARGGELWVIDPRATKTAAMANRHIAPRPDSDGFVLAWLIREILRYGADEKELATACTPADVQALRDAVEPFTLDAVAAAADVPAEDLIELLGAIRRHKRLAILGGTGVSFAPNGFVTDWLRLALLIVTGSLDRAGGMRFNPGGAMRMEAIKWRGHASADGAAPPGPRSRPELRQVVGQRPSAALVDEIEAGEIRALILAGANPLGALPQPERLRAALARLDLLVLVDCFDTELTALATHVLPSAWQLERANISLLGDRSHYAPAVLPVAGERRQSWWMFAQIGDRIGRPLFDEPVADEEDIFRRFTAHARDGLDALRAAGSHGVAAPVLYGWVRDKVLEEGRWRLVPGPMPALLAKAWAEQSGEPRLVSGRRMNSNNSVHYAGAEAGGPPAIAISADLAEAGAISDGATLRICTAAGELIGRAALDPSLRQGVVWVNHGWLDQNVNQLVDGDAIEPLHGQPAQSGIPVRLERIKIDVRRGADN</sequence>
<reference evidence="6" key="1">
    <citation type="submission" date="2014-08" db="EMBL/GenBank/DDBJ databases">
        <title>Draft genome sequences of Sphingobium herbicidovorans.</title>
        <authorList>
            <person name="Gan H.M."/>
            <person name="Gan H.Y."/>
            <person name="Savka M.A."/>
        </authorList>
    </citation>
    <scope>NUCLEOTIDE SEQUENCE [LARGE SCALE GENOMIC DNA]</scope>
    <source>
        <strain evidence="6">NBRC 16415</strain>
    </source>
</reference>
<dbReference type="GO" id="GO:0043546">
    <property type="term" value="F:molybdopterin cofactor binding"/>
    <property type="evidence" value="ECO:0007669"/>
    <property type="project" value="InterPro"/>
</dbReference>
<comment type="similarity">
    <text evidence="1">Belongs to the prokaryotic molybdopterin-containing oxidoreductase family.</text>
</comment>
<dbReference type="PANTHER" id="PTHR43742:SF6">
    <property type="entry name" value="OXIDOREDUCTASE YYAE-RELATED"/>
    <property type="match status" value="1"/>
</dbReference>
<dbReference type="eggNOG" id="COG0243">
    <property type="taxonomic scope" value="Bacteria"/>
</dbReference>
<evidence type="ECO:0000313" key="7">
    <source>
        <dbReference type="Proteomes" id="UP000024284"/>
    </source>
</evidence>
<dbReference type="Pfam" id="PF01568">
    <property type="entry name" value="Molydop_binding"/>
    <property type="match status" value="1"/>
</dbReference>
<dbReference type="Gene3D" id="2.40.40.20">
    <property type="match status" value="1"/>
</dbReference>
<dbReference type="RefSeq" id="WP_081570328.1">
    <property type="nucleotide sequence ID" value="NZ_BCZD01000005.1"/>
</dbReference>
<dbReference type="InterPro" id="IPR006657">
    <property type="entry name" value="MoPterin_dinucl-bd_dom"/>
</dbReference>
<evidence type="ECO:0000256" key="1">
    <source>
        <dbReference type="ARBA" id="ARBA00010312"/>
    </source>
</evidence>
<dbReference type="AlphaFoldDB" id="A0A086PA89"/>
<dbReference type="GO" id="GO:0051536">
    <property type="term" value="F:iron-sulfur cluster binding"/>
    <property type="evidence" value="ECO:0007669"/>
    <property type="project" value="UniProtKB-KW"/>
</dbReference>
<dbReference type="Gene3D" id="2.20.25.90">
    <property type="entry name" value="ADC-like domains"/>
    <property type="match status" value="1"/>
</dbReference>
<keyword evidence="2" id="KW-0479">Metal-binding</keyword>
<dbReference type="Gene3D" id="3.40.228.10">
    <property type="entry name" value="Dimethylsulfoxide Reductase, domain 2"/>
    <property type="match status" value="1"/>
</dbReference>
<evidence type="ECO:0000259" key="5">
    <source>
        <dbReference type="PROSITE" id="PS51669"/>
    </source>
</evidence>
<evidence type="ECO:0000256" key="4">
    <source>
        <dbReference type="ARBA" id="ARBA00023014"/>
    </source>
</evidence>
<dbReference type="GO" id="GO:0046872">
    <property type="term" value="F:metal ion binding"/>
    <property type="evidence" value="ECO:0007669"/>
    <property type="project" value="UniProtKB-KW"/>
</dbReference>
<dbReference type="InterPro" id="IPR050612">
    <property type="entry name" value="Prok_Mopterin_Oxidored"/>
</dbReference>
<evidence type="ECO:0000256" key="2">
    <source>
        <dbReference type="ARBA" id="ARBA00022723"/>
    </source>
</evidence>
<dbReference type="InterPro" id="IPR006963">
    <property type="entry name" value="Mopterin_OxRdtase_4Fe-4S_dom"/>
</dbReference>
<dbReference type="Pfam" id="PF00384">
    <property type="entry name" value="Molybdopterin"/>
    <property type="match status" value="1"/>
</dbReference>
<keyword evidence="3" id="KW-0408">Iron</keyword>
<dbReference type="SUPFAM" id="SSF53706">
    <property type="entry name" value="Formate dehydrogenase/DMSO reductase, domains 1-3"/>
    <property type="match status" value="1"/>
</dbReference>
<dbReference type="OrthoDB" id="9759518at2"/>
<accession>A0A086PA89</accession>
<dbReference type="SMART" id="SM00926">
    <property type="entry name" value="Molybdop_Fe4S4"/>
    <property type="match status" value="1"/>
</dbReference>
<keyword evidence="7" id="KW-1185">Reference proteome</keyword>
<dbReference type="STRING" id="76947.GCA_002080435_01482"/>
<dbReference type="Proteomes" id="UP000024284">
    <property type="component" value="Unassembled WGS sequence"/>
</dbReference>
<dbReference type="EMBL" id="JFZA02000012">
    <property type="protein sequence ID" value="KFG90307.1"/>
    <property type="molecule type" value="Genomic_DNA"/>
</dbReference>
<dbReference type="EC" id="1.2.1.2" evidence="6"/>
<organism evidence="6 7">
    <name type="scientific">Sphingobium herbicidovorans (strain ATCC 700291 / DSM 11019 / CCUG 56400 / KCTC 2939 / LMG 18315 / NBRC 16415 / MH)</name>
    <name type="common">Sphingomonas herbicidovorans</name>
    <dbReference type="NCBI Taxonomy" id="1219045"/>
    <lineage>
        <taxon>Bacteria</taxon>
        <taxon>Pseudomonadati</taxon>
        <taxon>Pseudomonadota</taxon>
        <taxon>Alphaproteobacteria</taxon>
        <taxon>Sphingomonadales</taxon>
        <taxon>Sphingomonadaceae</taxon>
        <taxon>Sphingobium</taxon>
    </lineage>
</organism>
<dbReference type="InterPro" id="IPR009010">
    <property type="entry name" value="Asp_de-COase-like_dom_sf"/>
</dbReference>
<dbReference type="GO" id="GO:0016491">
    <property type="term" value="F:oxidoreductase activity"/>
    <property type="evidence" value="ECO:0007669"/>
    <property type="project" value="UniProtKB-KW"/>
</dbReference>
<name>A0A086PA89_SPHHM</name>